<comment type="similarity">
    <text evidence="9">Belongs to the CRISPR-associated endonuclease Cas1 family.</text>
</comment>
<evidence type="ECO:0000256" key="2">
    <source>
        <dbReference type="ARBA" id="ARBA00022723"/>
    </source>
</evidence>
<dbReference type="GO" id="GO:0016787">
    <property type="term" value="F:hydrolase activity"/>
    <property type="evidence" value="ECO:0007669"/>
    <property type="project" value="UniProtKB-KW"/>
</dbReference>
<evidence type="ECO:0000256" key="8">
    <source>
        <dbReference type="ARBA" id="ARBA00023211"/>
    </source>
</evidence>
<feature type="binding site" evidence="9">
    <location>
        <position position="215"/>
    </location>
    <ligand>
        <name>Mn(2+)</name>
        <dbReference type="ChEBI" id="CHEBI:29035"/>
    </ligand>
</feature>
<dbReference type="GO" id="GO:0004519">
    <property type="term" value="F:endonuclease activity"/>
    <property type="evidence" value="ECO:0007669"/>
    <property type="project" value="UniProtKB-UniRule"/>
</dbReference>
<comment type="caution">
    <text evidence="10">The sequence shown here is derived from an EMBL/GenBank/DDBJ whole genome shotgun (WGS) entry which is preliminary data.</text>
</comment>
<dbReference type="EC" id="3.1.-.-" evidence="9"/>
<dbReference type="AlphaFoldDB" id="A0A832WEL7"/>
<evidence type="ECO:0000256" key="1">
    <source>
        <dbReference type="ARBA" id="ARBA00022722"/>
    </source>
</evidence>
<keyword evidence="6 9" id="KW-0051">Antiviral defense</keyword>
<evidence type="ECO:0000313" key="10">
    <source>
        <dbReference type="EMBL" id="HII46676.1"/>
    </source>
</evidence>
<dbReference type="EMBL" id="DUJP01000018">
    <property type="protein sequence ID" value="HII46676.1"/>
    <property type="molecule type" value="Genomic_DNA"/>
</dbReference>
<evidence type="ECO:0000313" key="11">
    <source>
        <dbReference type="Proteomes" id="UP000651120"/>
    </source>
</evidence>
<dbReference type="NCBIfam" id="TIGR00287">
    <property type="entry name" value="cas1"/>
    <property type="match status" value="1"/>
</dbReference>
<dbReference type="InterPro" id="IPR042211">
    <property type="entry name" value="CRISPR-assoc_Cas1_N"/>
</dbReference>
<keyword evidence="2 9" id="KW-0479">Metal-binding</keyword>
<evidence type="ECO:0000256" key="4">
    <source>
        <dbReference type="ARBA" id="ARBA00022801"/>
    </source>
</evidence>
<reference evidence="10" key="1">
    <citation type="journal article" date="2020" name="bioRxiv">
        <title>A rank-normalized archaeal taxonomy based on genome phylogeny resolves widespread incomplete and uneven classifications.</title>
        <authorList>
            <person name="Rinke C."/>
            <person name="Chuvochina M."/>
            <person name="Mussig A.J."/>
            <person name="Chaumeil P.-A."/>
            <person name="Waite D.W."/>
            <person name="Whitman W.B."/>
            <person name="Parks D.H."/>
            <person name="Hugenholtz P."/>
        </authorList>
    </citation>
    <scope>NUCLEOTIDE SEQUENCE</scope>
    <source>
        <strain evidence="10">UBA8839</strain>
    </source>
</reference>
<dbReference type="Gene3D" id="1.20.120.920">
    <property type="entry name" value="CRISPR-associated endonuclease Cas1, C-terminal domain"/>
    <property type="match status" value="1"/>
</dbReference>
<organism evidence="10 11">
    <name type="scientific">Pyrobaculum aerophilum</name>
    <dbReference type="NCBI Taxonomy" id="13773"/>
    <lineage>
        <taxon>Archaea</taxon>
        <taxon>Thermoproteota</taxon>
        <taxon>Thermoprotei</taxon>
        <taxon>Thermoproteales</taxon>
        <taxon>Thermoproteaceae</taxon>
        <taxon>Pyrobaculum</taxon>
    </lineage>
</organism>
<keyword evidence="1 9" id="KW-0540">Nuclease</keyword>
<keyword evidence="5 9" id="KW-0460">Magnesium</keyword>
<comment type="subunit">
    <text evidence="9">Homodimer, forms a heterotetramer with a Cas2 homodimer.</text>
</comment>
<dbReference type="GO" id="GO:0046872">
    <property type="term" value="F:metal ion binding"/>
    <property type="evidence" value="ECO:0007669"/>
    <property type="project" value="UniProtKB-UniRule"/>
</dbReference>
<gene>
    <name evidence="9 10" type="primary">cas1</name>
    <name evidence="10" type="ORF">HA333_04285</name>
</gene>
<keyword evidence="7 9" id="KW-0238">DNA-binding</keyword>
<dbReference type="Gene3D" id="3.100.10.20">
    <property type="entry name" value="CRISPR-associated endonuclease Cas1, N-terminal domain"/>
    <property type="match status" value="1"/>
</dbReference>
<dbReference type="GO" id="GO:0003677">
    <property type="term" value="F:DNA binding"/>
    <property type="evidence" value="ECO:0007669"/>
    <property type="project" value="UniProtKB-KW"/>
</dbReference>
<feature type="binding site" evidence="9">
    <location>
        <position position="230"/>
    </location>
    <ligand>
        <name>Mn(2+)</name>
        <dbReference type="ChEBI" id="CHEBI:29035"/>
    </ligand>
</feature>
<sequence>MQIVVASYGARIRAKKGLLIVEGREGRREYPLHQVDEVLLLTGGISISTRALRALLRAGAVVAVFDQRGEPLGIFMKPVGDATGAKRLCQYAAATDGRGLQLAKKWVWLKIRGQLENLKRWRRRLGKYGTYAESISKAINALASAATPREVMEAEAAAAEAYWAAYREITGFPGRDQEGRDPVNAGLNYGYGILKALCFKSILLAGLDPYVGFLHADKSGRPSLVLDFMEQWRPRVDAVVAQLAEELEAENGLLTHKSRLRLAAAVLEEFNATGRPLSAEIHREARSIAKALCTS</sequence>
<dbReference type="GO" id="GO:0051607">
    <property type="term" value="P:defense response to virus"/>
    <property type="evidence" value="ECO:0007669"/>
    <property type="project" value="UniProtKB-UniRule"/>
</dbReference>
<keyword evidence="3 9" id="KW-0255">Endonuclease</keyword>
<keyword evidence="8 9" id="KW-0464">Manganese</keyword>
<dbReference type="Proteomes" id="UP000651120">
    <property type="component" value="Unassembled WGS sequence"/>
</dbReference>
<dbReference type="SMR" id="A0A832WEL7"/>
<dbReference type="GeneID" id="1464839"/>
<name>A0A832WEL7_9CREN</name>
<evidence type="ECO:0000256" key="5">
    <source>
        <dbReference type="ARBA" id="ARBA00022842"/>
    </source>
</evidence>
<evidence type="ECO:0000256" key="9">
    <source>
        <dbReference type="HAMAP-Rule" id="MF_01470"/>
    </source>
</evidence>
<dbReference type="InterPro" id="IPR042206">
    <property type="entry name" value="CRISPR-assoc_Cas1_C"/>
</dbReference>
<evidence type="ECO:0000256" key="3">
    <source>
        <dbReference type="ARBA" id="ARBA00022759"/>
    </source>
</evidence>
<dbReference type="HAMAP" id="MF_01470">
    <property type="entry name" value="Cas1"/>
    <property type="match status" value="1"/>
</dbReference>
<evidence type="ECO:0000256" key="7">
    <source>
        <dbReference type="ARBA" id="ARBA00023125"/>
    </source>
</evidence>
<keyword evidence="4 9" id="KW-0378">Hydrolase</keyword>
<dbReference type="OMA" id="LYPPQNR"/>
<dbReference type="PANTHER" id="PTHR34353">
    <property type="entry name" value="CRISPR-ASSOCIATED ENDONUCLEASE CAS1 1"/>
    <property type="match status" value="1"/>
</dbReference>
<accession>A0A832WEL7</accession>
<protein>
    <recommendedName>
        <fullName evidence="9">CRISPR-associated endonuclease Cas1</fullName>
        <ecNumber evidence="9">3.1.-.-</ecNumber>
    </recommendedName>
</protein>
<dbReference type="CDD" id="cd09634">
    <property type="entry name" value="Cas1_I-II-III"/>
    <property type="match status" value="1"/>
</dbReference>
<dbReference type="Pfam" id="PF01867">
    <property type="entry name" value="Cas_Cas1"/>
    <property type="match status" value="1"/>
</dbReference>
<evidence type="ECO:0000256" key="6">
    <source>
        <dbReference type="ARBA" id="ARBA00023118"/>
    </source>
</evidence>
<dbReference type="InterPro" id="IPR002729">
    <property type="entry name" value="CRISPR-assoc_Cas1"/>
</dbReference>
<dbReference type="RefSeq" id="WP_011007093.1">
    <property type="nucleotide sequence ID" value="NZ_DAIOPL010000052.1"/>
</dbReference>
<dbReference type="InterPro" id="IPR050646">
    <property type="entry name" value="Cas1"/>
</dbReference>
<comment type="cofactor">
    <cofactor evidence="9">
        <name>Mg(2+)</name>
        <dbReference type="ChEBI" id="CHEBI:18420"/>
    </cofactor>
    <cofactor evidence="9">
        <name>Mn(2+)</name>
        <dbReference type="ChEBI" id="CHEBI:29035"/>
    </cofactor>
</comment>
<comment type="function">
    <text evidence="9">CRISPR (clustered regularly interspaced short palindromic repeat), is an adaptive immune system that provides protection against mobile genetic elements (viruses, transposable elements and conjugative plasmids). CRISPR clusters contain spacers, sequences complementary to antecedent mobile elements, and target invading nucleic acids. CRISPR clusters are transcribed and processed into CRISPR RNA (crRNA). Acts as a dsDNA endonuclease. Involved in the integration of spacer DNA into the CRISPR cassette.</text>
</comment>
<dbReference type="GO" id="GO:0043571">
    <property type="term" value="P:maintenance of CRISPR repeat elements"/>
    <property type="evidence" value="ECO:0007669"/>
    <property type="project" value="UniProtKB-UniRule"/>
</dbReference>
<feature type="binding site" evidence="9">
    <location>
        <position position="155"/>
    </location>
    <ligand>
        <name>Mn(2+)</name>
        <dbReference type="ChEBI" id="CHEBI:29035"/>
    </ligand>
</feature>
<proteinExistence type="inferred from homology"/>
<dbReference type="PANTHER" id="PTHR34353:SF2">
    <property type="entry name" value="CRISPR-ASSOCIATED ENDONUCLEASE CAS1 1"/>
    <property type="match status" value="1"/>
</dbReference>